<evidence type="ECO:0000313" key="7">
    <source>
        <dbReference type="EMBL" id="EIE18490.1"/>
    </source>
</evidence>
<evidence type="ECO:0000256" key="3">
    <source>
        <dbReference type="PIRSR" id="PIRSR600407-1"/>
    </source>
</evidence>
<dbReference type="Gene3D" id="3.30.420.150">
    <property type="entry name" value="Exopolyphosphatase. Domain 2"/>
    <property type="match status" value="1"/>
</dbReference>
<comment type="caution">
    <text evidence="7">The sequence shown here is derived from an EMBL/GenBank/DDBJ whole genome shotgun (WGS) entry which is preliminary data.</text>
</comment>
<dbReference type="EMBL" id="AGSI01000023">
    <property type="protein sequence ID" value="EIE18490.1"/>
    <property type="molecule type" value="Genomic_DNA"/>
</dbReference>
<evidence type="ECO:0000256" key="4">
    <source>
        <dbReference type="RuleBase" id="RU003833"/>
    </source>
</evidence>
<dbReference type="GO" id="GO:0016020">
    <property type="term" value="C:membrane"/>
    <property type="evidence" value="ECO:0007669"/>
    <property type="project" value="TreeGrafter"/>
</dbReference>
<gene>
    <name evidence="7" type="ORF">COCSUDRAFT_49229</name>
</gene>
<dbReference type="KEGG" id="csl:COCSUDRAFT_49229"/>
<dbReference type="GO" id="GO:0009134">
    <property type="term" value="P:nucleoside diphosphate catabolic process"/>
    <property type="evidence" value="ECO:0007669"/>
    <property type="project" value="TreeGrafter"/>
</dbReference>
<feature type="transmembrane region" description="Helical" evidence="6">
    <location>
        <begin position="706"/>
        <end position="727"/>
    </location>
</feature>
<evidence type="ECO:0000256" key="5">
    <source>
        <dbReference type="SAM" id="MobiDB-lite"/>
    </source>
</evidence>
<dbReference type="InterPro" id="IPR000407">
    <property type="entry name" value="GDA1_CD39_NTPase"/>
</dbReference>
<dbReference type="RefSeq" id="XP_005643034.1">
    <property type="nucleotide sequence ID" value="XM_005642977.1"/>
</dbReference>
<organism evidence="7 8">
    <name type="scientific">Coccomyxa subellipsoidea (strain C-169)</name>
    <name type="common">Green microalga</name>
    <dbReference type="NCBI Taxonomy" id="574566"/>
    <lineage>
        <taxon>Eukaryota</taxon>
        <taxon>Viridiplantae</taxon>
        <taxon>Chlorophyta</taxon>
        <taxon>core chlorophytes</taxon>
        <taxon>Trebouxiophyceae</taxon>
        <taxon>Trebouxiophyceae incertae sedis</taxon>
        <taxon>Coccomyxaceae</taxon>
        <taxon>Coccomyxa</taxon>
        <taxon>Coccomyxa subellipsoidea</taxon>
    </lineage>
</organism>
<evidence type="ECO:0000313" key="8">
    <source>
        <dbReference type="Proteomes" id="UP000007264"/>
    </source>
</evidence>
<dbReference type="Gene3D" id="3.30.420.40">
    <property type="match status" value="1"/>
</dbReference>
<dbReference type="Pfam" id="PF01150">
    <property type="entry name" value="GDA1_CD39"/>
    <property type="match status" value="2"/>
</dbReference>
<sequence length="952" mass="102002">MLPGTEGLLAQLTAPDYAPYSAILGSAGYSTVQYDVNQLLAMVPDTAELTFLAQIYDWLEKQQQQPGSDLTGALDLSNVALAGHSRGGKLAALQFANGTLPNTFAAFLVDPADTPCFASTPECFPSAREALAKAGRRIGAVGSTIRFCCNPDTPGPGQKAACAFGLTLCTGYGAEDLVTAAGHGSKLYLRMAGHMQFAQLPAWEQEAANLGCHFNESVTSMQVIEDVAALMVLCSVLLGLHYRQRPEYVLVIDSGSSGTRIFAYQWKDNGPKLPSLTAVSIQAAKHKIPRRAAGDKRAYERLETEPGLDKFVADPEGLERRALRPLLEWAEAVVPRRQWHRTPLFLFGTAGLRKLPPEGRAALLDDVRAALSRCEFRFEASYANVISGEEEGVYGWIAVNYLNGHLAPSALPAPIVVQGREGAFREEAASSESVAAAGNAAELGVETVGTLDLGGSSLEVTFLPTGKHASEATTNVSIMGVQYPLYTHVHHGYGLNDAFDRSVTLLLESAQERPDQAPSREPPFTAGEERGAPDPPDPNRNPDAMKSFQIRDDSGGGRAPRGLLQAEDIASFGTDDAVSFGSDIRQSSRRGNFGGGVTGVEGAAAREFRKGAGVTKVVGGVGERLERRRLTEPHVVEHPCLHKGYSSIYRRMVSHGKLPKPAMVQLVGRPDYEACAAVAESVLSTRDCGAAHCVLGTAQPQSSSDFFALTGFFVVFHFFGLPAGAGLADLEREGRAHCGLDWDRLRLSRGEEVHVDQYCFRVPYIVALLRQGLALSELHIRVGSGNEGWTLGAALAEGGRVGIGRPLIDKEQQADYSQFVYFFGLAAAVMCLFVLVWKVATKAFSKPVSLGHRSDSLDNPVETPLQTNHLPPPVFPSGRMPNGLSQKPLKTPSPPGPFAAVTALQQRPSGGLAAPVRAVGPQGVNYYTNLSLNSSRKRQPSIDNLRGLDVPS</sequence>
<evidence type="ECO:0000256" key="1">
    <source>
        <dbReference type="ARBA" id="ARBA00009283"/>
    </source>
</evidence>
<proteinExistence type="inferred from homology"/>
<dbReference type="InterPro" id="IPR029058">
    <property type="entry name" value="AB_hydrolase_fold"/>
</dbReference>
<name>I0YJC1_COCSC</name>
<dbReference type="UniPathway" id="UPA00674"/>
<feature type="active site" description="Proton acceptor" evidence="3">
    <location>
        <position position="391"/>
    </location>
</feature>
<keyword evidence="6" id="KW-0472">Membrane</keyword>
<dbReference type="SUPFAM" id="SSF53474">
    <property type="entry name" value="alpha/beta-Hydrolases"/>
    <property type="match status" value="1"/>
</dbReference>
<dbReference type="Gene3D" id="3.40.50.1820">
    <property type="entry name" value="alpha/beta hydrolase"/>
    <property type="match status" value="1"/>
</dbReference>
<feature type="region of interest" description="Disordered" evidence="5">
    <location>
        <begin position="931"/>
        <end position="952"/>
    </location>
</feature>
<keyword evidence="6" id="KW-0812">Transmembrane</keyword>
<dbReference type="Proteomes" id="UP000007264">
    <property type="component" value="Unassembled WGS sequence"/>
</dbReference>
<dbReference type="STRING" id="574566.I0YJC1"/>
<evidence type="ECO:0000256" key="6">
    <source>
        <dbReference type="SAM" id="Phobius"/>
    </source>
</evidence>
<dbReference type="GO" id="GO:0017110">
    <property type="term" value="F:nucleoside diphosphate phosphatase activity"/>
    <property type="evidence" value="ECO:0007669"/>
    <property type="project" value="TreeGrafter"/>
</dbReference>
<feature type="region of interest" description="Disordered" evidence="5">
    <location>
        <begin position="853"/>
        <end position="893"/>
    </location>
</feature>
<dbReference type="PANTHER" id="PTHR11782:SF125">
    <property type="entry name" value="APYRASE 7-RELATED"/>
    <property type="match status" value="1"/>
</dbReference>
<accession>I0YJC1</accession>
<dbReference type="AlphaFoldDB" id="I0YJC1"/>
<feature type="transmembrane region" description="Helical" evidence="6">
    <location>
        <begin position="819"/>
        <end position="840"/>
    </location>
</feature>
<comment type="similarity">
    <text evidence="1 4">Belongs to the GDA1/CD39 NTPase family.</text>
</comment>
<dbReference type="PANTHER" id="PTHR11782">
    <property type="entry name" value="ADENOSINE/GUANOSINE DIPHOSPHATASE"/>
    <property type="match status" value="1"/>
</dbReference>
<dbReference type="GeneID" id="17036547"/>
<dbReference type="OrthoDB" id="6372431at2759"/>
<protein>
    <submittedName>
        <fullName evidence="7">Uncharacterized protein</fullName>
    </submittedName>
</protein>
<dbReference type="PROSITE" id="PS01238">
    <property type="entry name" value="GDA1_CD39_NTPASE"/>
    <property type="match status" value="1"/>
</dbReference>
<dbReference type="GO" id="GO:0015996">
    <property type="term" value="P:chlorophyll catabolic process"/>
    <property type="evidence" value="ECO:0007669"/>
    <property type="project" value="UniProtKB-UniPathway"/>
</dbReference>
<keyword evidence="2 4" id="KW-0378">Hydrolase</keyword>
<keyword evidence="8" id="KW-1185">Reference proteome</keyword>
<keyword evidence="6" id="KW-1133">Transmembrane helix</keyword>
<feature type="region of interest" description="Disordered" evidence="5">
    <location>
        <begin position="510"/>
        <end position="561"/>
    </location>
</feature>
<reference evidence="7 8" key="1">
    <citation type="journal article" date="2012" name="Genome Biol.">
        <title>The genome of the polar eukaryotic microalga coccomyxa subellipsoidea reveals traits of cold adaptation.</title>
        <authorList>
            <person name="Blanc G."/>
            <person name="Agarkova I."/>
            <person name="Grimwood J."/>
            <person name="Kuo A."/>
            <person name="Brueggeman A."/>
            <person name="Dunigan D."/>
            <person name="Gurnon J."/>
            <person name="Ladunga I."/>
            <person name="Lindquist E."/>
            <person name="Lucas S."/>
            <person name="Pangilinan J."/>
            <person name="Proschold T."/>
            <person name="Salamov A."/>
            <person name="Schmutz J."/>
            <person name="Weeks D."/>
            <person name="Yamada T."/>
            <person name="Claverie J.M."/>
            <person name="Grigoriev I."/>
            <person name="Van Etten J."/>
            <person name="Lomsadze A."/>
            <person name="Borodovsky M."/>
        </authorList>
    </citation>
    <scope>NUCLEOTIDE SEQUENCE [LARGE SCALE GENOMIC DNA]</scope>
    <source>
        <strain evidence="7 8">C-169</strain>
    </source>
</reference>
<evidence type="ECO:0000256" key="2">
    <source>
        <dbReference type="ARBA" id="ARBA00022801"/>
    </source>
</evidence>
<dbReference type="eggNOG" id="KOG1386">
    <property type="taxonomic scope" value="Eukaryota"/>
</dbReference>